<dbReference type="PANTHER" id="PTHR11274">
    <property type="entry name" value="RAD25/XP-B DNA REPAIR HELICASE"/>
    <property type="match status" value="1"/>
</dbReference>
<evidence type="ECO:0000256" key="1">
    <source>
        <dbReference type="ARBA" id="ARBA00022741"/>
    </source>
</evidence>
<dbReference type="Pfam" id="PF04851">
    <property type="entry name" value="ResIII"/>
    <property type="match status" value="1"/>
</dbReference>
<dbReference type="CDD" id="cd17926">
    <property type="entry name" value="DEXHc_RE"/>
    <property type="match status" value="1"/>
</dbReference>
<feature type="domain" description="Helicase C-terminal" evidence="6">
    <location>
        <begin position="354"/>
        <end position="523"/>
    </location>
</feature>
<dbReference type="Proteomes" id="UP000770889">
    <property type="component" value="Unassembled WGS sequence"/>
</dbReference>
<dbReference type="InterPro" id="IPR027417">
    <property type="entry name" value="P-loop_NTPase"/>
</dbReference>
<reference evidence="7 8" key="1">
    <citation type="submission" date="2021-05" db="EMBL/GenBank/DDBJ databases">
        <title>Genetic and Functional Diversity in Clade A Lucinid endosymbionts from the Bahamas.</title>
        <authorList>
            <person name="Giani N.M."/>
            <person name="Engel A.S."/>
            <person name="Campbell B.J."/>
        </authorList>
    </citation>
    <scope>NUCLEOTIDE SEQUENCE [LARGE SCALE GENOMIC DNA]</scope>
    <source>
        <strain evidence="7">LUC16012Gg_MoonRockCtena</strain>
    </source>
</reference>
<dbReference type="SUPFAM" id="SSF52540">
    <property type="entry name" value="P-loop containing nucleoside triphosphate hydrolases"/>
    <property type="match status" value="1"/>
</dbReference>
<evidence type="ECO:0000256" key="4">
    <source>
        <dbReference type="ARBA" id="ARBA00022840"/>
    </source>
</evidence>
<dbReference type="GO" id="GO:0003677">
    <property type="term" value="F:DNA binding"/>
    <property type="evidence" value="ECO:0007669"/>
    <property type="project" value="InterPro"/>
</dbReference>
<dbReference type="GO" id="GO:0016787">
    <property type="term" value="F:hydrolase activity"/>
    <property type="evidence" value="ECO:0007669"/>
    <property type="project" value="UniProtKB-KW"/>
</dbReference>
<dbReference type="EMBL" id="JAHHGM010000012">
    <property type="protein sequence ID" value="MBT2989952.1"/>
    <property type="molecule type" value="Genomic_DNA"/>
</dbReference>
<name>A0A944MEI7_9GAMM</name>
<dbReference type="InterPro" id="IPR006935">
    <property type="entry name" value="Helicase/UvrB_N"/>
</dbReference>
<evidence type="ECO:0000259" key="6">
    <source>
        <dbReference type="PROSITE" id="PS51194"/>
    </source>
</evidence>
<keyword evidence="1" id="KW-0547">Nucleotide-binding</keyword>
<dbReference type="InterPro" id="IPR050615">
    <property type="entry name" value="ATP-dep_DNA_Helicase"/>
</dbReference>
<sequence length="741" mass="82703">MTNRADGPDESRVPFGDHERLLIHQLRLLEWQESRAGKRQEQKSASAAEAMSFSIPEKWRLTKGVDLYDWQKECIERWFEGEFKGTVKVVTGGGKTLLALAIAERLQNEEVPGLRLAIVVPTIVLMHQWYDELLERGNLPAEAIARLGGGYQDEFGTDKRVLISVLASAHRQLPKLVKKAGVAEKMLLVADECHRAGATEMSHVFKTERAFNLGLSATPERDEDSEQDEDAGYDESLLGNELGPIIYDFKLIDALKLGVVPSYTILHYGLGLSAEEHGRYERVSRNISDTQSELRNRAPADKASGAAFFQWARAVSSRSKGAVGDLASRLMADISRRKAILYAMEGRGNAVQTLLQREFDANPDARVILFHESIDEVMRLFLRLREAGFPVIAEHSELPGSVREAGLDLFRRGIAQVIVSARSLIEGFNVPAVDMAIIVASSASVRQRVQSLGRVLRRHRSKSGEEKTSVIHVLYARDTVDDAIYGKFDWDQTTGIERNLYFHWDGLGEPIPQEGPPRYPLPSEEQVDDSILREGEEYPGAFEGAEYSCDTRGNIRDANGAQVRNPGSLPEMVIKAKGSAGRFRVTKRRKYVLVRVPRGEDWITIFVTRLKVEFDVGADEEIEDVDESAVRIWVESASPGDDYPYGNVPMIDDSLRFKSKRGGVIARKVRGGEVFARTGDRANDREKGVDAESIVNAVRGLHSAGTRISQLEVNALNHVLYRVSGRLFFVYALRNGLEFPD</sequence>
<proteinExistence type="predicted"/>
<dbReference type="SMART" id="SM00487">
    <property type="entry name" value="DEXDc"/>
    <property type="match status" value="1"/>
</dbReference>
<dbReference type="InterPro" id="IPR014001">
    <property type="entry name" value="Helicase_ATP-bd"/>
</dbReference>
<evidence type="ECO:0000256" key="3">
    <source>
        <dbReference type="ARBA" id="ARBA00022806"/>
    </source>
</evidence>
<keyword evidence="4" id="KW-0067">ATP-binding</keyword>
<dbReference type="AlphaFoldDB" id="A0A944MEI7"/>
<evidence type="ECO:0000259" key="5">
    <source>
        <dbReference type="PROSITE" id="PS51192"/>
    </source>
</evidence>
<comment type="caution">
    <text evidence="7">The sequence shown here is derived from an EMBL/GenBank/DDBJ whole genome shotgun (WGS) entry which is preliminary data.</text>
</comment>
<feature type="domain" description="Helicase ATP-binding" evidence="5">
    <location>
        <begin position="91"/>
        <end position="237"/>
    </location>
</feature>
<dbReference type="PANTHER" id="PTHR11274:SF0">
    <property type="entry name" value="GENERAL TRANSCRIPTION AND DNA REPAIR FACTOR IIH HELICASE SUBUNIT XPB"/>
    <property type="match status" value="1"/>
</dbReference>
<dbReference type="SMART" id="SM00490">
    <property type="entry name" value="HELICc"/>
    <property type="match status" value="1"/>
</dbReference>
<evidence type="ECO:0000313" key="7">
    <source>
        <dbReference type="EMBL" id="MBT2989952.1"/>
    </source>
</evidence>
<keyword evidence="2" id="KW-0378">Hydrolase</keyword>
<organism evidence="7 8">
    <name type="scientific">Candidatus Thiodiazotropha taylori</name>
    <dbReference type="NCBI Taxonomy" id="2792791"/>
    <lineage>
        <taxon>Bacteria</taxon>
        <taxon>Pseudomonadati</taxon>
        <taxon>Pseudomonadota</taxon>
        <taxon>Gammaproteobacteria</taxon>
        <taxon>Chromatiales</taxon>
        <taxon>Sedimenticolaceae</taxon>
        <taxon>Candidatus Thiodiazotropha</taxon>
    </lineage>
</organism>
<protein>
    <submittedName>
        <fullName evidence="7">DEAD/DEAH box helicase</fullName>
    </submittedName>
</protein>
<dbReference type="Gene3D" id="3.40.50.300">
    <property type="entry name" value="P-loop containing nucleotide triphosphate hydrolases"/>
    <property type="match status" value="2"/>
</dbReference>
<evidence type="ECO:0000313" key="8">
    <source>
        <dbReference type="Proteomes" id="UP000770889"/>
    </source>
</evidence>
<keyword evidence="3 7" id="KW-0347">Helicase</keyword>
<dbReference type="GO" id="GO:0004386">
    <property type="term" value="F:helicase activity"/>
    <property type="evidence" value="ECO:0007669"/>
    <property type="project" value="UniProtKB-KW"/>
</dbReference>
<accession>A0A944MEI7</accession>
<dbReference type="PROSITE" id="PS51194">
    <property type="entry name" value="HELICASE_CTER"/>
    <property type="match status" value="1"/>
</dbReference>
<dbReference type="GO" id="GO:0005524">
    <property type="term" value="F:ATP binding"/>
    <property type="evidence" value="ECO:0007669"/>
    <property type="project" value="UniProtKB-KW"/>
</dbReference>
<evidence type="ECO:0000256" key="2">
    <source>
        <dbReference type="ARBA" id="ARBA00022801"/>
    </source>
</evidence>
<dbReference type="PROSITE" id="PS51192">
    <property type="entry name" value="HELICASE_ATP_BIND_1"/>
    <property type="match status" value="1"/>
</dbReference>
<dbReference type="Pfam" id="PF00271">
    <property type="entry name" value="Helicase_C"/>
    <property type="match status" value="1"/>
</dbReference>
<dbReference type="InterPro" id="IPR001650">
    <property type="entry name" value="Helicase_C-like"/>
</dbReference>
<gene>
    <name evidence="7" type="ORF">KME65_13440</name>
</gene>